<dbReference type="EMBL" id="VHHP01000005">
    <property type="protein sequence ID" value="TPR53718.1"/>
    <property type="molecule type" value="Genomic_DNA"/>
</dbReference>
<comment type="caution">
    <text evidence="2">The sequence shown here is derived from an EMBL/GenBank/DDBJ whole genome shotgun (WGS) entry which is preliminary data.</text>
</comment>
<protein>
    <submittedName>
        <fullName evidence="2">M48 family metallopeptidase</fullName>
    </submittedName>
</protein>
<evidence type="ECO:0000259" key="1">
    <source>
        <dbReference type="Pfam" id="PF01863"/>
    </source>
</evidence>
<sequence>MEISEPIIFKYILDGKDWEVTVVLKNKLGYTFKLDKNGKFVLYISKLWFNRILKNPNERNKLDKNIIKWLPRMIVHKDILEFNFEERYFYLWGVKTEFHILKSFVYFKEGDKLHYVKINRQNKEYIIKAINNKLEEIIYDVAKEYTDYYFKLLFNTTLADVKYKISSKEVTTYWGKHFYRKKEIIYNLSLVHYDKKYLRATALHEVNHFKFPKHGQKFWNNMAKFDYEYYKIDRDKKMS</sequence>
<dbReference type="InterPro" id="IPR002725">
    <property type="entry name" value="YgjP-like_metallopeptidase"/>
</dbReference>
<keyword evidence="3" id="KW-1185">Reference proteome</keyword>
<proteinExistence type="predicted"/>
<name>A0ABY2Z4W7_9BACT</name>
<dbReference type="Pfam" id="PF01863">
    <property type="entry name" value="YgjP-like"/>
    <property type="match status" value="1"/>
</dbReference>
<dbReference type="RefSeq" id="WP_140914943.1">
    <property type="nucleotide sequence ID" value="NZ_VHHP01000005.1"/>
</dbReference>
<evidence type="ECO:0000313" key="3">
    <source>
        <dbReference type="Proteomes" id="UP000316851"/>
    </source>
</evidence>
<dbReference type="Proteomes" id="UP000316851">
    <property type="component" value="Unassembled WGS sequence"/>
</dbReference>
<accession>A0ABY2Z4W7</accession>
<dbReference type="Gene3D" id="3.30.2010.10">
    <property type="entry name" value="Metalloproteases ('zincins'), catalytic domain"/>
    <property type="match status" value="1"/>
</dbReference>
<reference evidence="2" key="1">
    <citation type="submission" date="2019-06" db="EMBL/GenBank/DDBJ databases">
        <title>Mycoplasma neophronis type strain whole genome sequence.</title>
        <authorList>
            <person name="Spergser J."/>
        </authorList>
    </citation>
    <scope>NUCLEOTIDE SEQUENCE [LARGE SCALE GENOMIC DNA]</scope>
    <source>
        <strain evidence="2">DSM 24097</strain>
    </source>
</reference>
<feature type="domain" description="YgjP-like metallopeptidase" evidence="1">
    <location>
        <begin position="76"/>
        <end position="229"/>
    </location>
</feature>
<evidence type="ECO:0000313" key="2">
    <source>
        <dbReference type="EMBL" id="TPR53718.1"/>
    </source>
</evidence>
<gene>
    <name evidence="2" type="ORF">FJR74_02345</name>
</gene>
<organism evidence="2 3">
    <name type="scientific">Metamycoplasma neophronis</name>
    <dbReference type="NCBI Taxonomy" id="872983"/>
    <lineage>
        <taxon>Bacteria</taxon>
        <taxon>Bacillati</taxon>
        <taxon>Mycoplasmatota</taxon>
        <taxon>Mycoplasmoidales</taxon>
        <taxon>Metamycoplasmataceae</taxon>
        <taxon>Metamycoplasma</taxon>
    </lineage>
</organism>